<feature type="domain" description="Cytochrome b561" evidence="14">
    <location>
        <begin position="18"/>
        <end position="213"/>
    </location>
</feature>
<accession>A0A067KPM8</accession>
<evidence type="ECO:0000256" key="12">
    <source>
        <dbReference type="ARBA" id="ARBA00051575"/>
    </source>
</evidence>
<evidence type="ECO:0000256" key="13">
    <source>
        <dbReference type="SAM" id="Phobius"/>
    </source>
</evidence>
<dbReference type="PANTHER" id="PTHR10106:SF43">
    <property type="entry name" value="CYTOCHROME B561 FAMILY PROTEIN, EXPRESSED"/>
    <property type="match status" value="1"/>
</dbReference>
<keyword evidence="3" id="KW-0813">Transport</keyword>
<name>A0A067KPM8_JATCU</name>
<feature type="transmembrane region" description="Helical" evidence="13">
    <location>
        <begin position="12"/>
        <end position="34"/>
    </location>
</feature>
<evidence type="ECO:0000256" key="2">
    <source>
        <dbReference type="ARBA" id="ARBA00004141"/>
    </source>
</evidence>
<dbReference type="Gene3D" id="1.20.120.1770">
    <property type="match status" value="1"/>
</dbReference>
<dbReference type="InterPro" id="IPR006593">
    <property type="entry name" value="Cyt_b561/ferric_Rdtase_TM"/>
</dbReference>
<dbReference type="PANTHER" id="PTHR10106">
    <property type="entry name" value="CYTOCHROME B561-RELATED"/>
    <property type="match status" value="1"/>
</dbReference>
<dbReference type="CDD" id="cd08766">
    <property type="entry name" value="Cyt_b561_ACYB-1_like"/>
    <property type="match status" value="1"/>
</dbReference>
<comment type="subcellular location">
    <subcellularLocation>
        <location evidence="2">Membrane</location>
        <topology evidence="2">Multi-pass membrane protein</topology>
    </subcellularLocation>
</comment>
<reference evidence="15 16" key="1">
    <citation type="journal article" date="2014" name="PLoS ONE">
        <title>Global Analysis of Gene Expression Profiles in Physic Nut (Jatropha curcas L.) Seedlings Exposed to Salt Stress.</title>
        <authorList>
            <person name="Zhang L."/>
            <person name="Zhang C."/>
            <person name="Wu P."/>
            <person name="Chen Y."/>
            <person name="Li M."/>
            <person name="Jiang H."/>
            <person name="Wu G."/>
        </authorList>
    </citation>
    <scope>NUCLEOTIDE SEQUENCE [LARGE SCALE GENOMIC DNA]</scope>
    <source>
        <strain evidence="16">cv. GZQX0401</strain>
        <tissue evidence="15">Young leaves</tissue>
    </source>
</reference>
<dbReference type="GO" id="GO:0046872">
    <property type="term" value="F:metal ion binding"/>
    <property type="evidence" value="ECO:0007669"/>
    <property type="project" value="UniProtKB-KW"/>
</dbReference>
<keyword evidence="5 13" id="KW-0812">Transmembrane</keyword>
<keyword evidence="8 13" id="KW-1133">Transmembrane helix</keyword>
<protein>
    <recommendedName>
        <fullName evidence="11">ascorbate ferrireductase (transmembrane)</fullName>
        <ecNumber evidence="11">7.2.1.3</ecNumber>
    </recommendedName>
</protein>
<keyword evidence="7" id="KW-0249">Electron transport</keyword>
<evidence type="ECO:0000256" key="11">
    <source>
        <dbReference type="ARBA" id="ARBA00024225"/>
    </source>
</evidence>
<proteinExistence type="predicted"/>
<dbReference type="GO" id="GO:0016020">
    <property type="term" value="C:membrane"/>
    <property type="evidence" value="ECO:0007669"/>
    <property type="project" value="UniProtKB-SubCell"/>
</dbReference>
<evidence type="ECO:0000256" key="8">
    <source>
        <dbReference type="ARBA" id="ARBA00022989"/>
    </source>
</evidence>
<organism evidence="15 16">
    <name type="scientific">Jatropha curcas</name>
    <name type="common">Barbados nut</name>
    <dbReference type="NCBI Taxonomy" id="180498"/>
    <lineage>
        <taxon>Eukaryota</taxon>
        <taxon>Viridiplantae</taxon>
        <taxon>Streptophyta</taxon>
        <taxon>Embryophyta</taxon>
        <taxon>Tracheophyta</taxon>
        <taxon>Spermatophyta</taxon>
        <taxon>Magnoliopsida</taxon>
        <taxon>eudicotyledons</taxon>
        <taxon>Gunneridae</taxon>
        <taxon>Pentapetalae</taxon>
        <taxon>rosids</taxon>
        <taxon>fabids</taxon>
        <taxon>Malpighiales</taxon>
        <taxon>Euphorbiaceae</taxon>
        <taxon>Crotonoideae</taxon>
        <taxon>Jatropheae</taxon>
        <taxon>Jatropha</taxon>
    </lineage>
</organism>
<comment type="cofactor">
    <cofactor evidence="1">
        <name>heme b</name>
        <dbReference type="ChEBI" id="CHEBI:60344"/>
    </cofactor>
</comment>
<dbReference type="EC" id="7.2.1.3" evidence="11"/>
<dbReference type="FunFam" id="1.20.120.1770:FF:000001">
    <property type="entry name" value="Cytochrome b reductase 1"/>
    <property type="match status" value="1"/>
</dbReference>
<evidence type="ECO:0000259" key="14">
    <source>
        <dbReference type="PROSITE" id="PS50939"/>
    </source>
</evidence>
<dbReference type="STRING" id="180498.A0A067KPM8"/>
<evidence type="ECO:0000313" key="16">
    <source>
        <dbReference type="Proteomes" id="UP000027138"/>
    </source>
</evidence>
<evidence type="ECO:0000256" key="6">
    <source>
        <dbReference type="ARBA" id="ARBA00022723"/>
    </source>
</evidence>
<dbReference type="KEGG" id="jcu:105634165"/>
<dbReference type="EMBL" id="KK914370">
    <property type="protein sequence ID" value="KDP38166.1"/>
    <property type="molecule type" value="Genomic_DNA"/>
</dbReference>
<comment type="catalytic activity">
    <reaction evidence="12">
        <text>Fe(3+)(out) + L-ascorbate(in) = monodehydro-L-ascorbate radical(in) + Fe(2+)(out) + H(+)</text>
        <dbReference type="Rhea" id="RHEA:30403"/>
        <dbReference type="ChEBI" id="CHEBI:15378"/>
        <dbReference type="ChEBI" id="CHEBI:29033"/>
        <dbReference type="ChEBI" id="CHEBI:29034"/>
        <dbReference type="ChEBI" id="CHEBI:38290"/>
        <dbReference type="ChEBI" id="CHEBI:59513"/>
        <dbReference type="EC" id="7.2.1.3"/>
    </reaction>
</comment>
<keyword evidence="9" id="KW-0408">Iron</keyword>
<keyword evidence="16" id="KW-1185">Reference proteome</keyword>
<evidence type="ECO:0000313" key="15">
    <source>
        <dbReference type="EMBL" id="KDP38166.1"/>
    </source>
</evidence>
<evidence type="ECO:0000256" key="3">
    <source>
        <dbReference type="ARBA" id="ARBA00022448"/>
    </source>
</evidence>
<feature type="transmembrane region" description="Helical" evidence="13">
    <location>
        <begin position="54"/>
        <end position="74"/>
    </location>
</feature>
<gene>
    <name evidence="15" type="ORF">JCGZ_04809</name>
</gene>
<dbReference type="Pfam" id="PF03188">
    <property type="entry name" value="Cytochrom_B561"/>
    <property type="match status" value="1"/>
</dbReference>
<keyword evidence="10 13" id="KW-0472">Membrane</keyword>
<evidence type="ECO:0000256" key="1">
    <source>
        <dbReference type="ARBA" id="ARBA00001970"/>
    </source>
</evidence>
<dbReference type="AlphaFoldDB" id="A0A067KPM8"/>
<dbReference type="PROSITE" id="PS50939">
    <property type="entry name" value="CYTOCHROME_B561"/>
    <property type="match status" value="1"/>
</dbReference>
<keyword evidence="4" id="KW-0349">Heme</keyword>
<sequence>MPPKSRSYQLSATPITMVAHLIFLSVATLVLVWLLKFEDGFAFKSANEIKILNVHIFLMIVGFILIAGEAIMAYKTIPAERKVQKAVHFILHLIALVAGVLGVYAAFKYKHQIGDKNMVTLHSWLGMITICLFGLQWVLGFFCYVFPGAEMTARASYMPWHVFGGMFIFFLAICTAQTGLNQRFKTLDQEGLIVNFTGLLLLLYAVGVGLSAVLPRRYR</sequence>
<evidence type="ECO:0000256" key="10">
    <source>
        <dbReference type="ARBA" id="ARBA00023136"/>
    </source>
</evidence>
<dbReference type="GO" id="GO:0140571">
    <property type="term" value="F:transmembrane ascorbate ferrireductase activity"/>
    <property type="evidence" value="ECO:0007669"/>
    <property type="project" value="UniProtKB-EC"/>
</dbReference>
<dbReference type="Proteomes" id="UP000027138">
    <property type="component" value="Unassembled WGS sequence"/>
</dbReference>
<feature type="transmembrane region" description="Helical" evidence="13">
    <location>
        <begin position="158"/>
        <end position="180"/>
    </location>
</feature>
<dbReference type="SMART" id="SM00665">
    <property type="entry name" value="B561"/>
    <property type="match status" value="1"/>
</dbReference>
<feature type="transmembrane region" description="Helical" evidence="13">
    <location>
        <begin position="192"/>
        <end position="214"/>
    </location>
</feature>
<feature type="transmembrane region" description="Helical" evidence="13">
    <location>
        <begin position="127"/>
        <end position="146"/>
    </location>
</feature>
<evidence type="ECO:0000256" key="7">
    <source>
        <dbReference type="ARBA" id="ARBA00022982"/>
    </source>
</evidence>
<evidence type="ECO:0000256" key="5">
    <source>
        <dbReference type="ARBA" id="ARBA00022692"/>
    </source>
</evidence>
<dbReference type="OrthoDB" id="907479at2759"/>
<dbReference type="InterPro" id="IPR043205">
    <property type="entry name" value="CYB561/CYBRD1-like"/>
</dbReference>
<evidence type="ECO:0000256" key="4">
    <source>
        <dbReference type="ARBA" id="ARBA00022617"/>
    </source>
</evidence>
<keyword evidence="6" id="KW-0479">Metal-binding</keyword>
<evidence type="ECO:0000256" key="9">
    <source>
        <dbReference type="ARBA" id="ARBA00023004"/>
    </source>
</evidence>
<feature type="transmembrane region" description="Helical" evidence="13">
    <location>
        <begin position="86"/>
        <end position="107"/>
    </location>
</feature>